<organism evidence="7 8">
    <name type="scientific">Mucilaginibacter conchicola</name>
    <dbReference type="NCBI Taxonomy" id="2303333"/>
    <lineage>
        <taxon>Bacteria</taxon>
        <taxon>Pseudomonadati</taxon>
        <taxon>Bacteroidota</taxon>
        <taxon>Sphingobacteriia</taxon>
        <taxon>Sphingobacteriales</taxon>
        <taxon>Sphingobacteriaceae</taxon>
        <taxon>Mucilaginibacter</taxon>
    </lineage>
</organism>
<keyword evidence="4" id="KW-0804">Transcription</keyword>
<accession>A0A372NWU1</accession>
<evidence type="ECO:0000259" key="5">
    <source>
        <dbReference type="Pfam" id="PF04542"/>
    </source>
</evidence>
<dbReference type="InterPro" id="IPR013324">
    <property type="entry name" value="RNA_pol_sigma_r3/r4-like"/>
</dbReference>
<dbReference type="InterPro" id="IPR036388">
    <property type="entry name" value="WH-like_DNA-bd_sf"/>
</dbReference>
<dbReference type="PANTHER" id="PTHR43133">
    <property type="entry name" value="RNA POLYMERASE ECF-TYPE SIGMA FACTO"/>
    <property type="match status" value="1"/>
</dbReference>
<dbReference type="EMBL" id="QWDC01000001">
    <property type="protein sequence ID" value="RFZ94007.1"/>
    <property type="molecule type" value="Genomic_DNA"/>
</dbReference>
<evidence type="ECO:0000313" key="7">
    <source>
        <dbReference type="EMBL" id="RFZ94007.1"/>
    </source>
</evidence>
<dbReference type="Pfam" id="PF08281">
    <property type="entry name" value="Sigma70_r4_2"/>
    <property type="match status" value="1"/>
</dbReference>
<feature type="domain" description="RNA polymerase sigma factor 70 region 4 type 2" evidence="6">
    <location>
        <begin position="132"/>
        <end position="184"/>
    </location>
</feature>
<dbReference type="NCBIfam" id="TIGR02937">
    <property type="entry name" value="sigma70-ECF"/>
    <property type="match status" value="1"/>
</dbReference>
<dbReference type="Pfam" id="PF04542">
    <property type="entry name" value="Sigma70_r2"/>
    <property type="match status" value="1"/>
</dbReference>
<evidence type="ECO:0000256" key="4">
    <source>
        <dbReference type="ARBA" id="ARBA00023163"/>
    </source>
</evidence>
<evidence type="ECO:0000313" key="8">
    <source>
        <dbReference type="Proteomes" id="UP000264217"/>
    </source>
</evidence>
<dbReference type="GO" id="GO:0003677">
    <property type="term" value="F:DNA binding"/>
    <property type="evidence" value="ECO:0007669"/>
    <property type="project" value="InterPro"/>
</dbReference>
<dbReference type="InterPro" id="IPR014327">
    <property type="entry name" value="RNA_pol_sigma70_bacteroid"/>
</dbReference>
<keyword evidence="3" id="KW-0731">Sigma factor</keyword>
<comment type="similarity">
    <text evidence="1">Belongs to the sigma-70 factor family. ECF subfamily.</text>
</comment>
<evidence type="ECO:0000259" key="6">
    <source>
        <dbReference type="Pfam" id="PF08281"/>
    </source>
</evidence>
<keyword evidence="2" id="KW-0805">Transcription regulation</keyword>
<comment type="caution">
    <text evidence="7">The sequence shown here is derived from an EMBL/GenBank/DDBJ whole genome shotgun (WGS) entry which is preliminary data.</text>
</comment>
<feature type="domain" description="RNA polymerase sigma-70 region 2" evidence="5">
    <location>
        <begin position="34"/>
        <end position="99"/>
    </location>
</feature>
<dbReference type="InterPro" id="IPR014284">
    <property type="entry name" value="RNA_pol_sigma-70_dom"/>
</dbReference>
<name>A0A372NWU1_9SPHI</name>
<dbReference type="SUPFAM" id="SSF88946">
    <property type="entry name" value="Sigma2 domain of RNA polymerase sigma factors"/>
    <property type="match status" value="1"/>
</dbReference>
<dbReference type="Gene3D" id="1.10.10.10">
    <property type="entry name" value="Winged helix-like DNA-binding domain superfamily/Winged helix DNA-binding domain"/>
    <property type="match status" value="1"/>
</dbReference>
<dbReference type="CDD" id="cd06171">
    <property type="entry name" value="Sigma70_r4"/>
    <property type="match status" value="1"/>
</dbReference>
<evidence type="ECO:0000256" key="1">
    <source>
        <dbReference type="ARBA" id="ARBA00010641"/>
    </source>
</evidence>
<sequence>MAFSKKILPWMQKDENLTIQELQKGDHNAFEYIFKSYYRLITLFANRFVNDLSISQEIAGDVFAALWEKREQMDVSVSLKSYLFKMTQNRCLNYLKHKQIENLYINYLQRSDLLASQPADFEKAFHNKDIALQIKTAVDSLPPQCRAVFTLSRYEHLKYREIAEKLCISEKTVERHMSLAFEKLRQLLKYDLFKDPVKTEHR</sequence>
<dbReference type="Proteomes" id="UP000264217">
    <property type="component" value="Unassembled WGS sequence"/>
</dbReference>
<evidence type="ECO:0000256" key="3">
    <source>
        <dbReference type="ARBA" id="ARBA00023082"/>
    </source>
</evidence>
<dbReference type="InterPro" id="IPR013249">
    <property type="entry name" value="RNA_pol_sigma70_r4_t2"/>
</dbReference>
<dbReference type="Gene3D" id="1.10.1740.10">
    <property type="match status" value="1"/>
</dbReference>
<dbReference type="PANTHER" id="PTHR43133:SF46">
    <property type="entry name" value="RNA POLYMERASE SIGMA-70 FACTOR ECF SUBFAMILY"/>
    <property type="match status" value="1"/>
</dbReference>
<reference evidence="7 8" key="1">
    <citation type="submission" date="2018-08" db="EMBL/GenBank/DDBJ databases">
        <title>Mucilaginibacter sp. MYSH2.</title>
        <authorList>
            <person name="Seo T."/>
        </authorList>
    </citation>
    <scope>NUCLEOTIDE SEQUENCE [LARGE SCALE GENOMIC DNA]</scope>
    <source>
        <strain evidence="7 8">MYSH2</strain>
    </source>
</reference>
<dbReference type="SUPFAM" id="SSF88659">
    <property type="entry name" value="Sigma3 and sigma4 domains of RNA polymerase sigma factors"/>
    <property type="match status" value="1"/>
</dbReference>
<dbReference type="GO" id="GO:0006352">
    <property type="term" value="P:DNA-templated transcription initiation"/>
    <property type="evidence" value="ECO:0007669"/>
    <property type="project" value="InterPro"/>
</dbReference>
<dbReference type="GO" id="GO:0016987">
    <property type="term" value="F:sigma factor activity"/>
    <property type="evidence" value="ECO:0007669"/>
    <property type="project" value="UniProtKB-KW"/>
</dbReference>
<gene>
    <name evidence="7" type="ORF">D0C36_00120</name>
</gene>
<dbReference type="InterPro" id="IPR007627">
    <property type="entry name" value="RNA_pol_sigma70_r2"/>
</dbReference>
<dbReference type="InterPro" id="IPR013325">
    <property type="entry name" value="RNA_pol_sigma_r2"/>
</dbReference>
<keyword evidence="8" id="KW-1185">Reference proteome</keyword>
<proteinExistence type="inferred from homology"/>
<dbReference type="NCBIfam" id="TIGR02985">
    <property type="entry name" value="Sig70_bacteroi1"/>
    <property type="match status" value="1"/>
</dbReference>
<evidence type="ECO:0000256" key="2">
    <source>
        <dbReference type="ARBA" id="ARBA00023015"/>
    </source>
</evidence>
<dbReference type="AlphaFoldDB" id="A0A372NWU1"/>
<protein>
    <submittedName>
        <fullName evidence="7">RNA polymerase sigma-70 factor</fullName>
    </submittedName>
</protein>
<dbReference type="InterPro" id="IPR039425">
    <property type="entry name" value="RNA_pol_sigma-70-like"/>
</dbReference>